<keyword evidence="2" id="KW-1185">Reference proteome</keyword>
<dbReference type="Gene3D" id="1.10.150.20">
    <property type="entry name" value="5' to 3' exonuclease, C-terminal subdomain"/>
    <property type="match status" value="1"/>
</dbReference>
<gene>
    <name evidence="1" type="ORF">ACFPUZ_12400</name>
</gene>
<proteinExistence type="predicted"/>
<organism evidence="1 2">
    <name type="scientific">Corynebacterium nasicanis</name>
    <dbReference type="NCBI Taxonomy" id="1448267"/>
    <lineage>
        <taxon>Bacteria</taxon>
        <taxon>Bacillati</taxon>
        <taxon>Actinomycetota</taxon>
        <taxon>Actinomycetes</taxon>
        <taxon>Mycobacteriales</taxon>
        <taxon>Corynebacteriaceae</taxon>
        <taxon>Corynebacterium</taxon>
    </lineage>
</organism>
<sequence>MGFPPEERDLLLAVRFLGPTVLTRLEQLGYTSLQDLATADVEEILDGGAAATGSTCWRNSPQARKAIEGAVEAARGHVHPNR</sequence>
<dbReference type="RefSeq" id="WP_377002208.1">
    <property type="nucleotide sequence ID" value="NZ_JBHSQE010000009.1"/>
</dbReference>
<protein>
    <submittedName>
        <fullName evidence="1">Helix-hairpin-helix domain-containing protein</fullName>
    </submittedName>
</protein>
<comment type="caution">
    <text evidence="1">The sequence shown here is derived from an EMBL/GenBank/DDBJ whole genome shotgun (WGS) entry which is preliminary data.</text>
</comment>
<reference evidence="2" key="1">
    <citation type="journal article" date="2019" name="Int. J. Syst. Evol. Microbiol.">
        <title>The Global Catalogue of Microorganisms (GCM) 10K type strain sequencing project: providing services to taxonomists for standard genome sequencing and annotation.</title>
        <authorList>
            <consortium name="The Broad Institute Genomics Platform"/>
            <consortium name="The Broad Institute Genome Sequencing Center for Infectious Disease"/>
            <person name="Wu L."/>
            <person name="Ma J."/>
        </authorList>
    </citation>
    <scope>NUCLEOTIDE SEQUENCE [LARGE SCALE GENOMIC DNA]</scope>
    <source>
        <strain evidence="2">CCUG 51943</strain>
    </source>
</reference>
<dbReference type="Proteomes" id="UP001596244">
    <property type="component" value="Unassembled WGS sequence"/>
</dbReference>
<accession>A0ABW1QDU9</accession>
<dbReference type="EMBL" id="JBHSQE010000009">
    <property type="protein sequence ID" value="MFC6147604.1"/>
    <property type="molecule type" value="Genomic_DNA"/>
</dbReference>
<evidence type="ECO:0000313" key="1">
    <source>
        <dbReference type="EMBL" id="MFC6147604.1"/>
    </source>
</evidence>
<evidence type="ECO:0000313" key="2">
    <source>
        <dbReference type="Proteomes" id="UP001596244"/>
    </source>
</evidence>
<name>A0ABW1QDU9_9CORY</name>